<protein>
    <recommendedName>
        <fullName evidence="4">Zinc finger CHC2-type domain-containing protein</fullName>
    </recommendedName>
</protein>
<sequence length="59" mass="6986">MKTYTKESLELLRSRIDLIEVLTPYVEFSRSGAYFKACCPFHDEKTPSFVIQRSDTHYH</sequence>
<dbReference type="PANTHER" id="PTHR30313">
    <property type="entry name" value="DNA PRIMASE"/>
    <property type="match status" value="1"/>
</dbReference>
<proteinExistence type="predicted"/>
<evidence type="ECO:0000256" key="2">
    <source>
        <dbReference type="ARBA" id="ARBA00022771"/>
    </source>
</evidence>
<evidence type="ECO:0000259" key="4">
    <source>
        <dbReference type="Pfam" id="PF01807"/>
    </source>
</evidence>
<name>A0A0F9EL14_9ZZZZ</name>
<dbReference type="Pfam" id="PF01807">
    <property type="entry name" value="Zn_ribbon_DnaG"/>
    <property type="match status" value="1"/>
</dbReference>
<dbReference type="PANTHER" id="PTHR30313:SF2">
    <property type="entry name" value="DNA PRIMASE"/>
    <property type="match status" value="1"/>
</dbReference>
<feature type="non-terminal residue" evidence="5">
    <location>
        <position position="59"/>
    </location>
</feature>
<keyword evidence="1" id="KW-0479">Metal-binding</keyword>
<accession>A0A0F9EL14</accession>
<dbReference type="EMBL" id="LAZR01034333">
    <property type="protein sequence ID" value="KKL45590.1"/>
    <property type="molecule type" value="Genomic_DNA"/>
</dbReference>
<dbReference type="Gene3D" id="3.90.580.10">
    <property type="entry name" value="Zinc finger, CHC2-type domain"/>
    <property type="match status" value="1"/>
</dbReference>
<dbReference type="InterPro" id="IPR036977">
    <property type="entry name" value="DNA_primase_Znf_CHC2"/>
</dbReference>
<evidence type="ECO:0000256" key="1">
    <source>
        <dbReference type="ARBA" id="ARBA00022723"/>
    </source>
</evidence>
<reference evidence="5" key="1">
    <citation type="journal article" date="2015" name="Nature">
        <title>Complex archaea that bridge the gap between prokaryotes and eukaryotes.</title>
        <authorList>
            <person name="Spang A."/>
            <person name="Saw J.H."/>
            <person name="Jorgensen S.L."/>
            <person name="Zaremba-Niedzwiedzka K."/>
            <person name="Martijn J."/>
            <person name="Lind A.E."/>
            <person name="van Eijk R."/>
            <person name="Schleper C."/>
            <person name="Guy L."/>
            <person name="Ettema T.J."/>
        </authorList>
    </citation>
    <scope>NUCLEOTIDE SEQUENCE</scope>
</reference>
<keyword evidence="3" id="KW-0862">Zinc</keyword>
<feature type="domain" description="Zinc finger CHC2-type" evidence="4">
    <location>
        <begin position="5"/>
        <end position="59"/>
    </location>
</feature>
<dbReference type="GO" id="GO:0003899">
    <property type="term" value="F:DNA-directed RNA polymerase activity"/>
    <property type="evidence" value="ECO:0007669"/>
    <property type="project" value="InterPro"/>
</dbReference>
<dbReference type="GO" id="GO:0003677">
    <property type="term" value="F:DNA binding"/>
    <property type="evidence" value="ECO:0007669"/>
    <property type="project" value="InterPro"/>
</dbReference>
<dbReference type="AlphaFoldDB" id="A0A0F9EL14"/>
<dbReference type="InterPro" id="IPR050219">
    <property type="entry name" value="DnaG_primase"/>
</dbReference>
<dbReference type="GO" id="GO:0006269">
    <property type="term" value="P:DNA replication, synthesis of primer"/>
    <property type="evidence" value="ECO:0007669"/>
    <property type="project" value="TreeGrafter"/>
</dbReference>
<comment type="caution">
    <text evidence="5">The sequence shown here is derived from an EMBL/GenBank/DDBJ whole genome shotgun (WGS) entry which is preliminary data.</text>
</comment>
<dbReference type="InterPro" id="IPR002694">
    <property type="entry name" value="Znf_CHC2"/>
</dbReference>
<dbReference type="SUPFAM" id="SSF57783">
    <property type="entry name" value="Zinc beta-ribbon"/>
    <property type="match status" value="1"/>
</dbReference>
<evidence type="ECO:0000313" key="5">
    <source>
        <dbReference type="EMBL" id="KKL45590.1"/>
    </source>
</evidence>
<keyword evidence="2" id="KW-0863">Zinc-finger</keyword>
<dbReference type="GO" id="GO:0005737">
    <property type="term" value="C:cytoplasm"/>
    <property type="evidence" value="ECO:0007669"/>
    <property type="project" value="TreeGrafter"/>
</dbReference>
<dbReference type="GO" id="GO:0008270">
    <property type="term" value="F:zinc ion binding"/>
    <property type="evidence" value="ECO:0007669"/>
    <property type="project" value="UniProtKB-KW"/>
</dbReference>
<evidence type="ECO:0000256" key="3">
    <source>
        <dbReference type="ARBA" id="ARBA00022833"/>
    </source>
</evidence>
<gene>
    <name evidence="5" type="ORF">LCGC14_2354080</name>
</gene>
<organism evidence="5">
    <name type="scientific">marine sediment metagenome</name>
    <dbReference type="NCBI Taxonomy" id="412755"/>
    <lineage>
        <taxon>unclassified sequences</taxon>
        <taxon>metagenomes</taxon>
        <taxon>ecological metagenomes</taxon>
    </lineage>
</organism>